<reference evidence="1 2" key="2">
    <citation type="journal article" date="2022" name="Mol. Ecol. Resour.">
        <title>The genomes of chicory, endive, great burdock and yacon provide insights into Asteraceae paleo-polyploidization history and plant inulin production.</title>
        <authorList>
            <person name="Fan W."/>
            <person name="Wang S."/>
            <person name="Wang H."/>
            <person name="Wang A."/>
            <person name="Jiang F."/>
            <person name="Liu H."/>
            <person name="Zhao H."/>
            <person name="Xu D."/>
            <person name="Zhang Y."/>
        </authorList>
    </citation>
    <scope>NUCLEOTIDE SEQUENCE [LARGE SCALE GENOMIC DNA]</scope>
    <source>
        <strain evidence="2">cv. Punajuju</strain>
        <tissue evidence="1">Leaves</tissue>
    </source>
</reference>
<dbReference type="Proteomes" id="UP001055811">
    <property type="component" value="Linkage Group LG09"/>
</dbReference>
<comment type="caution">
    <text evidence="1">The sequence shown here is derived from an EMBL/GenBank/DDBJ whole genome shotgun (WGS) entry which is preliminary data.</text>
</comment>
<evidence type="ECO:0000313" key="2">
    <source>
        <dbReference type="Proteomes" id="UP001055811"/>
    </source>
</evidence>
<name>A0ACB8YTH3_CICIN</name>
<gene>
    <name evidence="1" type="ORF">L2E82_46189</name>
</gene>
<sequence>MEWMPLMKSAVYESLRIKPPMALQYGKAKCDVVYRMGDGGVRRWGTSSVQEKIFFHYVSQNREARLGPIRTHIGALIKRFFSYYVNATFVPVTVRTNIEEPKTLSTEHVNVLLDYIHQPTPLKSLFIHYNQHTDQRSRV</sequence>
<proteinExistence type="predicted"/>
<reference evidence="2" key="1">
    <citation type="journal article" date="2022" name="Mol. Ecol. Resour.">
        <title>The genomes of chicory, endive, great burdock and yacon provide insights into Asteraceae palaeo-polyploidization history and plant inulin production.</title>
        <authorList>
            <person name="Fan W."/>
            <person name="Wang S."/>
            <person name="Wang H."/>
            <person name="Wang A."/>
            <person name="Jiang F."/>
            <person name="Liu H."/>
            <person name="Zhao H."/>
            <person name="Xu D."/>
            <person name="Zhang Y."/>
        </authorList>
    </citation>
    <scope>NUCLEOTIDE SEQUENCE [LARGE SCALE GENOMIC DNA]</scope>
    <source>
        <strain evidence="2">cv. Punajuju</strain>
    </source>
</reference>
<keyword evidence="2" id="KW-1185">Reference proteome</keyword>
<organism evidence="1 2">
    <name type="scientific">Cichorium intybus</name>
    <name type="common">Chicory</name>
    <dbReference type="NCBI Taxonomy" id="13427"/>
    <lineage>
        <taxon>Eukaryota</taxon>
        <taxon>Viridiplantae</taxon>
        <taxon>Streptophyta</taxon>
        <taxon>Embryophyta</taxon>
        <taxon>Tracheophyta</taxon>
        <taxon>Spermatophyta</taxon>
        <taxon>Magnoliopsida</taxon>
        <taxon>eudicotyledons</taxon>
        <taxon>Gunneridae</taxon>
        <taxon>Pentapetalae</taxon>
        <taxon>asterids</taxon>
        <taxon>campanulids</taxon>
        <taxon>Asterales</taxon>
        <taxon>Asteraceae</taxon>
        <taxon>Cichorioideae</taxon>
        <taxon>Cichorieae</taxon>
        <taxon>Cichoriinae</taxon>
        <taxon>Cichorium</taxon>
    </lineage>
</organism>
<evidence type="ECO:0000313" key="1">
    <source>
        <dbReference type="EMBL" id="KAI3688546.1"/>
    </source>
</evidence>
<dbReference type="EMBL" id="CM042017">
    <property type="protein sequence ID" value="KAI3688546.1"/>
    <property type="molecule type" value="Genomic_DNA"/>
</dbReference>
<protein>
    <submittedName>
        <fullName evidence="1">Uncharacterized protein</fullName>
    </submittedName>
</protein>
<accession>A0ACB8YTH3</accession>